<evidence type="ECO:0000256" key="1">
    <source>
        <dbReference type="SAM" id="MobiDB-lite"/>
    </source>
</evidence>
<sequence>MPKPNPAPKLREAAAARDALAAALTRAGIQLPAMDVRTPWADPLHGQAEAPASTRYALVHLGVCSAPVALALADVIARGAEHGRPLTPAELLRARLAEANERSRTGASLQTPSAPLGGGT</sequence>
<dbReference type="EMBL" id="JBEPCU010000305">
    <property type="protein sequence ID" value="MER6979004.1"/>
    <property type="molecule type" value="Genomic_DNA"/>
</dbReference>
<dbReference type="RefSeq" id="WP_341868689.1">
    <property type="nucleotide sequence ID" value="NZ_MUBM01000096.1"/>
</dbReference>
<organism evidence="2 3">
    <name type="scientific">Streptomyces carpinensis</name>
    <dbReference type="NCBI Taxonomy" id="66369"/>
    <lineage>
        <taxon>Bacteria</taxon>
        <taxon>Bacillati</taxon>
        <taxon>Actinomycetota</taxon>
        <taxon>Actinomycetes</taxon>
        <taxon>Kitasatosporales</taxon>
        <taxon>Streptomycetaceae</taxon>
        <taxon>Streptomyces</taxon>
    </lineage>
</organism>
<dbReference type="Proteomes" id="UP001458415">
    <property type="component" value="Unassembled WGS sequence"/>
</dbReference>
<evidence type="ECO:0000313" key="2">
    <source>
        <dbReference type="EMBL" id="MER6979004.1"/>
    </source>
</evidence>
<protein>
    <submittedName>
        <fullName evidence="2">Uncharacterized protein</fullName>
    </submittedName>
</protein>
<reference evidence="2 3" key="1">
    <citation type="submission" date="2024-06" db="EMBL/GenBank/DDBJ databases">
        <title>The Natural Products Discovery Center: Release of the First 8490 Sequenced Strains for Exploring Actinobacteria Biosynthetic Diversity.</title>
        <authorList>
            <person name="Kalkreuter E."/>
            <person name="Kautsar S.A."/>
            <person name="Yang D."/>
            <person name="Bader C.D."/>
            <person name="Teijaro C.N."/>
            <person name="Fluegel L."/>
            <person name="Davis C.M."/>
            <person name="Simpson J.R."/>
            <person name="Lauterbach L."/>
            <person name="Steele A.D."/>
            <person name="Gui C."/>
            <person name="Meng S."/>
            <person name="Li G."/>
            <person name="Viehrig K."/>
            <person name="Ye F."/>
            <person name="Su P."/>
            <person name="Kiefer A.F."/>
            <person name="Nichols A."/>
            <person name="Cepeda A.J."/>
            <person name="Yan W."/>
            <person name="Fan B."/>
            <person name="Jiang Y."/>
            <person name="Adhikari A."/>
            <person name="Zheng C.-J."/>
            <person name="Schuster L."/>
            <person name="Cowan T.M."/>
            <person name="Smanski M.J."/>
            <person name="Chevrette M.G."/>
            <person name="De Carvalho L.P.S."/>
            <person name="Shen B."/>
        </authorList>
    </citation>
    <scope>NUCLEOTIDE SEQUENCE [LARGE SCALE GENOMIC DNA]</scope>
    <source>
        <strain evidence="2 3">NPDC000634</strain>
    </source>
</reference>
<name>A0ABV1W492_9ACTN</name>
<keyword evidence="3" id="KW-1185">Reference proteome</keyword>
<evidence type="ECO:0000313" key="3">
    <source>
        <dbReference type="Proteomes" id="UP001458415"/>
    </source>
</evidence>
<feature type="region of interest" description="Disordered" evidence="1">
    <location>
        <begin position="99"/>
        <end position="120"/>
    </location>
</feature>
<proteinExistence type="predicted"/>
<comment type="caution">
    <text evidence="2">The sequence shown here is derived from an EMBL/GenBank/DDBJ whole genome shotgun (WGS) entry which is preliminary data.</text>
</comment>
<accession>A0ABV1W492</accession>
<gene>
    <name evidence="2" type="ORF">ABT317_18885</name>
</gene>